<dbReference type="STRING" id="400727.A0A2T7Q0D0"/>
<proteinExistence type="predicted"/>
<gene>
    <name evidence="2" type="ORF">C0Q70_01725</name>
</gene>
<reference evidence="2 3" key="1">
    <citation type="submission" date="2018-04" db="EMBL/GenBank/DDBJ databases">
        <title>The genome of golden apple snail Pomacea canaliculata provides insight into stress tolerance and invasive adaptation.</title>
        <authorList>
            <person name="Liu C."/>
            <person name="Liu B."/>
            <person name="Ren Y."/>
            <person name="Zhang Y."/>
            <person name="Wang H."/>
            <person name="Li S."/>
            <person name="Jiang F."/>
            <person name="Yin L."/>
            <person name="Zhang G."/>
            <person name="Qian W."/>
            <person name="Fan W."/>
        </authorList>
    </citation>
    <scope>NUCLEOTIDE SEQUENCE [LARGE SCALE GENOMIC DNA]</scope>
    <source>
        <strain evidence="2">SZHN2017</strain>
        <tissue evidence="2">Muscle</tissue>
    </source>
</reference>
<dbReference type="Proteomes" id="UP000245119">
    <property type="component" value="Linkage Group LG1"/>
</dbReference>
<dbReference type="OrthoDB" id="10012494at2759"/>
<dbReference type="Pfam" id="PF17662">
    <property type="entry name" value="DUF5524"/>
    <property type="match status" value="1"/>
</dbReference>
<feature type="region of interest" description="Disordered" evidence="1">
    <location>
        <begin position="158"/>
        <end position="213"/>
    </location>
</feature>
<comment type="caution">
    <text evidence="2">The sequence shown here is derived from an EMBL/GenBank/DDBJ whole genome shotgun (WGS) entry which is preliminary data.</text>
</comment>
<evidence type="ECO:0000256" key="1">
    <source>
        <dbReference type="SAM" id="MobiDB-lite"/>
    </source>
</evidence>
<dbReference type="InterPro" id="IPR040247">
    <property type="entry name" value="DUF5524"/>
</dbReference>
<dbReference type="AlphaFoldDB" id="A0A2T7Q0D0"/>
<dbReference type="EMBL" id="PZQS01000001">
    <property type="protein sequence ID" value="PVD39097.1"/>
    <property type="molecule type" value="Genomic_DNA"/>
</dbReference>
<dbReference type="PANTHER" id="PTHR31097">
    <property type="entry name" value="SI:DKEY-276J7.1"/>
    <property type="match status" value="1"/>
</dbReference>
<accession>A0A2T7Q0D0</accession>
<dbReference type="PANTHER" id="PTHR31097:SF2">
    <property type="entry name" value="CHROMOSOME 7 OPEN READING FRAME 57"/>
    <property type="match status" value="1"/>
</dbReference>
<organism evidence="2 3">
    <name type="scientific">Pomacea canaliculata</name>
    <name type="common">Golden apple snail</name>
    <dbReference type="NCBI Taxonomy" id="400727"/>
    <lineage>
        <taxon>Eukaryota</taxon>
        <taxon>Metazoa</taxon>
        <taxon>Spiralia</taxon>
        <taxon>Lophotrochozoa</taxon>
        <taxon>Mollusca</taxon>
        <taxon>Gastropoda</taxon>
        <taxon>Caenogastropoda</taxon>
        <taxon>Architaenioglossa</taxon>
        <taxon>Ampullarioidea</taxon>
        <taxon>Ampullariidae</taxon>
        <taxon>Pomacea</taxon>
    </lineage>
</organism>
<sequence length="213" mass="24241">MSGLNHKPNEAGWFYHAPTKKETDYQPVGAPPPSQIPGLGQMEEFEQEKPKELVFRETDTKYIRLAKMGGRKDLLTINSNSANTSEPVSYPRCDWFYLEDNALEDKPKEDKKWEFLLPEYMVHHAYQPHGDTAAEASNGVPMRRPPYATENQSCFYQDGHSLSDKTVSLPEIKRPGYGTRNAKAANSKQPTFDKDNPLSSQALKNHPRPNYQL</sequence>
<evidence type="ECO:0000313" key="3">
    <source>
        <dbReference type="Proteomes" id="UP000245119"/>
    </source>
</evidence>
<protein>
    <submittedName>
        <fullName evidence="2">Uncharacterized protein</fullName>
    </submittedName>
</protein>
<evidence type="ECO:0000313" key="2">
    <source>
        <dbReference type="EMBL" id="PVD39097.1"/>
    </source>
</evidence>
<keyword evidence="3" id="KW-1185">Reference proteome</keyword>
<name>A0A2T7Q0D0_POMCA</name>